<feature type="domain" description="C2H2-type" evidence="8">
    <location>
        <begin position="204"/>
        <end position="231"/>
    </location>
</feature>
<dbReference type="SMART" id="SM00355">
    <property type="entry name" value="ZnF_C2H2"/>
    <property type="match status" value="4"/>
</dbReference>
<feature type="domain" description="C2H2-type" evidence="8">
    <location>
        <begin position="176"/>
        <end position="203"/>
    </location>
</feature>
<dbReference type="PROSITE" id="PS00028">
    <property type="entry name" value="ZINC_FINGER_C2H2_1"/>
    <property type="match status" value="4"/>
</dbReference>
<protein>
    <recommendedName>
        <fullName evidence="8">C2H2-type domain-containing protein</fullName>
    </recommendedName>
</protein>
<evidence type="ECO:0000256" key="4">
    <source>
        <dbReference type="ARBA" id="ARBA00022833"/>
    </source>
</evidence>
<sequence>MGAFLGRCSRHVPPGGGPGEDPGHAGGTMSLGWPGNAKKNGGAGGSVWREGSLEQLGLKQETDPLMLTPTYHSEAEPTNDQQLLSHSSAVAESQDQEGSQQGDSGSVRNAEPKPNRRHHKDTSHSNSADNSPLSETHSDHCTDRKSLKCCETCKKIFRCKSELLVHMRVHTGERPYVCKTCGKRFKQSSALNVHLKIHTGEKLYSCKRCGKCCRQQQDLSIHMRTHTGERPYVCKTCGKGFMRSLALNIHLRTHTEEKRYLSKNMWELFHTQGSLVCPHENPHR</sequence>
<reference evidence="9" key="1">
    <citation type="submission" date="2025-08" db="UniProtKB">
        <authorList>
            <consortium name="Ensembl"/>
        </authorList>
    </citation>
    <scope>IDENTIFICATION</scope>
</reference>
<dbReference type="InterPro" id="IPR013087">
    <property type="entry name" value="Znf_C2H2_type"/>
</dbReference>
<dbReference type="AlphaFoldDB" id="A0A3Q3JRI9"/>
<evidence type="ECO:0000256" key="7">
    <source>
        <dbReference type="SAM" id="MobiDB-lite"/>
    </source>
</evidence>
<evidence type="ECO:0000256" key="1">
    <source>
        <dbReference type="ARBA" id="ARBA00022723"/>
    </source>
</evidence>
<name>A0A3Q3JRI9_MONAL</name>
<evidence type="ECO:0000256" key="5">
    <source>
        <dbReference type="ARBA" id="ARBA00023242"/>
    </source>
</evidence>
<dbReference type="PANTHER" id="PTHR23235:SF142">
    <property type="entry name" value="ZINC FINGER PROTEIN 384"/>
    <property type="match status" value="1"/>
</dbReference>
<dbReference type="Pfam" id="PF00096">
    <property type="entry name" value="zf-C2H2"/>
    <property type="match status" value="3"/>
</dbReference>
<feature type="compositionally biased region" description="Polar residues" evidence="7">
    <location>
        <begin position="76"/>
        <end position="91"/>
    </location>
</feature>
<evidence type="ECO:0000256" key="6">
    <source>
        <dbReference type="PROSITE-ProRule" id="PRU00042"/>
    </source>
</evidence>
<dbReference type="Ensembl" id="ENSMALT00000017718.1">
    <property type="protein sequence ID" value="ENSMALP00000017377.1"/>
    <property type="gene ID" value="ENSMALG00000012134.1"/>
</dbReference>
<proteinExistence type="predicted"/>
<evidence type="ECO:0000259" key="8">
    <source>
        <dbReference type="PROSITE" id="PS50157"/>
    </source>
</evidence>
<feature type="compositionally biased region" description="Low complexity" evidence="7">
    <location>
        <begin position="92"/>
        <end position="106"/>
    </location>
</feature>
<evidence type="ECO:0000256" key="2">
    <source>
        <dbReference type="ARBA" id="ARBA00022737"/>
    </source>
</evidence>
<feature type="domain" description="C2H2-type" evidence="8">
    <location>
        <begin position="147"/>
        <end position="175"/>
    </location>
</feature>
<feature type="compositionally biased region" description="Polar residues" evidence="7">
    <location>
        <begin position="124"/>
        <end position="135"/>
    </location>
</feature>
<dbReference type="GO" id="GO:0000978">
    <property type="term" value="F:RNA polymerase II cis-regulatory region sequence-specific DNA binding"/>
    <property type="evidence" value="ECO:0007669"/>
    <property type="project" value="TreeGrafter"/>
</dbReference>
<evidence type="ECO:0000313" key="10">
    <source>
        <dbReference type="Proteomes" id="UP000261600"/>
    </source>
</evidence>
<keyword evidence="5" id="KW-0539">Nucleus</keyword>
<keyword evidence="2" id="KW-0677">Repeat</keyword>
<keyword evidence="1" id="KW-0479">Metal-binding</keyword>
<dbReference type="PROSITE" id="PS50157">
    <property type="entry name" value="ZINC_FINGER_C2H2_2"/>
    <property type="match status" value="4"/>
</dbReference>
<dbReference type="PANTHER" id="PTHR23235">
    <property type="entry name" value="KRUEPPEL-LIKE TRANSCRIPTION FACTOR"/>
    <property type="match status" value="1"/>
</dbReference>
<dbReference type="SUPFAM" id="SSF57667">
    <property type="entry name" value="beta-beta-alpha zinc fingers"/>
    <property type="match status" value="2"/>
</dbReference>
<dbReference type="Proteomes" id="UP000261600">
    <property type="component" value="Unplaced"/>
</dbReference>
<reference evidence="9" key="2">
    <citation type="submission" date="2025-09" db="UniProtKB">
        <authorList>
            <consortium name="Ensembl"/>
        </authorList>
    </citation>
    <scope>IDENTIFICATION</scope>
</reference>
<feature type="domain" description="C2H2-type" evidence="8">
    <location>
        <begin position="232"/>
        <end position="259"/>
    </location>
</feature>
<keyword evidence="10" id="KW-1185">Reference proteome</keyword>
<keyword evidence="3 6" id="KW-0863">Zinc-finger</keyword>
<dbReference type="GO" id="GO:0005634">
    <property type="term" value="C:nucleus"/>
    <property type="evidence" value="ECO:0007669"/>
    <property type="project" value="UniProtKB-SubCell"/>
</dbReference>
<dbReference type="Gene3D" id="3.30.160.60">
    <property type="entry name" value="Classic Zinc Finger"/>
    <property type="match status" value="4"/>
</dbReference>
<dbReference type="GO" id="GO:0000981">
    <property type="term" value="F:DNA-binding transcription factor activity, RNA polymerase II-specific"/>
    <property type="evidence" value="ECO:0007669"/>
    <property type="project" value="TreeGrafter"/>
</dbReference>
<dbReference type="InterPro" id="IPR036236">
    <property type="entry name" value="Znf_C2H2_sf"/>
</dbReference>
<dbReference type="GO" id="GO:0008270">
    <property type="term" value="F:zinc ion binding"/>
    <property type="evidence" value="ECO:0007669"/>
    <property type="project" value="UniProtKB-KW"/>
</dbReference>
<evidence type="ECO:0000256" key="3">
    <source>
        <dbReference type="ARBA" id="ARBA00022771"/>
    </source>
</evidence>
<keyword evidence="4" id="KW-0862">Zinc</keyword>
<evidence type="ECO:0000313" key="9">
    <source>
        <dbReference type="Ensembl" id="ENSMALP00000017377.1"/>
    </source>
</evidence>
<organism evidence="9 10">
    <name type="scientific">Monopterus albus</name>
    <name type="common">Swamp eel</name>
    <dbReference type="NCBI Taxonomy" id="43700"/>
    <lineage>
        <taxon>Eukaryota</taxon>
        <taxon>Metazoa</taxon>
        <taxon>Chordata</taxon>
        <taxon>Craniata</taxon>
        <taxon>Vertebrata</taxon>
        <taxon>Euteleostomi</taxon>
        <taxon>Actinopterygii</taxon>
        <taxon>Neopterygii</taxon>
        <taxon>Teleostei</taxon>
        <taxon>Neoteleostei</taxon>
        <taxon>Acanthomorphata</taxon>
        <taxon>Anabantaria</taxon>
        <taxon>Synbranchiformes</taxon>
        <taxon>Synbranchidae</taxon>
        <taxon>Monopterus</taxon>
    </lineage>
</organism>
<feature type="compositionally biased region" description="Gly residues" evidence="7">
    <location>
        <begin position="17"/>
        <end position="26"/>
    </location>
</feature>
<accession>A0A3Q3JRI9</accession>
<feature type="region of interest" description="Disordered" evidence="7">
    <location>
        <begin position="1"/>
        <end position="140"/>
    </location>
</feature>